<dbReference type="Pfam" id="PF00226">
    <property type="entry name" value="DnaJ"/>
    <property type="match status" value="1"/>
</dbReference>
<feature type="domain" description="J" evidence="2">
    <location>
        <begin position="10"/>
        <end position="66"/>
    </location>
</feature>
<dbReference type="EMBL" id="BAABKN010000006">
    <property type="protein sequence ID" value="GAA4728955.1"/>
    <property type="molecule type" value="Genomic_DNA"/>
</dbReference>
<feature type="region of interest" description="Disordered" evidence="1">
    <location>
        <begin position="115"/>
        <end position="159"/>
    </location>
</feature>
<keyword evidence="4" id="KW-1185">Reference proteome</keyword>
<protein>
    <recommendedName>
        <fullName evidence="2">J domain-containing protein</fullName>
    </recommendedName>
</protein>
<dbReference type="Proteomes" id="UP001499882">
    <property type="component" value="Unassembled WGS sequence"/>
</dbReference>
<dbReference type="InterPro" id="IPR001623">
    <property type="entry name" value="DnaJ_domain"/>
</dbReference>
<comment type="caution">
    <text evidence="3">The sequence shown here is derived from an EMBL/GenBank/DDBJ whole genome shotgun (WGS) entry which is preliminary data.</text>
</comment>
<dbReference type="InterPro" id="IPR036869">
    <property type="entry name" value="J_dom_sf"/>
</dbReference>
<sequence>MRDRNRAAREARAMLGVSPDADSAQIVRAYRRRARAVHPDVSTEQDAGAQFSALWAAYQLLLETAHEPGLALAGDDQGSIVDQHHRRRVPAPAPGPLGGWPAGWAGRGDAWLVAGPARVEPSARARRQPGQPAGRTVGPRPRSRPAPDDGTNRVEPGHG</sequence>
<evidence type="ECO:0000313" key="4">
    <source>
        <dbReference type="Proteomes" id="UP001499882"/>
    </source>
</evidence>
<evidence type="ECO:0000259" key="2">
    <source>
        <dbReference type="PROSITE" id="PS50076"/>
    </source>
</evidence>
<evidence type="ECO:0000313" key="3">
    <source>
        <dbReference type="EMBL" id="GAA4728955.1"/>
    </source>
</evidence>
<reference evidence="4" key="1">
    <citation type="journal article" date="2019" name="Int. J. Syst. Evol. Microbiol.">
        <title>The Global Catalogue of Microorganisms (GCM) 10K type strain sequencing project: providing services to taxonomists for standard genome sequencing and annotation.</title>
        <authorList>
            <consortium name="The Broad Institute Genomics Platform"/>
            <consortium name="The Broad Institute Genome Sequencing Center for Infectious Disease"/>
            <person name="Wu L."/>
            <person name="Ma J."/>
        </authorList>
    </citation>
    <scope>NUCLEOTIDE SEQUENCE [LARGE SCALE GENOMIC DNA]</scope>
    <source>
        <strain evidence="4">JCM 18532</strain>
    </source>
</reference>
<dbReference type="SMART" id="SM00271">
    <property type="entry name" value="DnaJ"/>
    <property type="match status" value="1"/>
</dbReference>
<dbReference type="Gene3D" id="1.10.287.110">
    <property type="entry name" value="DnaJ domain"/>
    <property type="match status" value="1"/>
</dbReference>
<accession>A0ABP8YKX0</accession>
<gene>
    <name evidence="3" type="ORF">GCM10023350_10180</name>
</gene>
<dbReference type="SUPFAM" id="SSF46565">
    <property type="entry name" value="Chaperone J-domain"/>
    <property type="match status" value="1"/>
</dbReference>
<proteinExistence type="predicted"/>
<dbReference type="PRINTS" id="PR00625">
    <property type="entry name" value="JDOMAIN"/>
</dbReference>
<evidence type="ECO:0000256" key="1">
    <source>
        <dbReference type="SAM" id="MobiDB-lite"/>
    </source>
</evidence>
<dbReference type="PROSITE" id="PS50076">
    <property type="entry name" value="DNAJ_2"/>
    <property type="match status" value="1"/>
</dbReference>
<name>A0ABP8YKX0_9ACTN</name>
<feature type="compositionally biased region" description="Basic and acidic residues" evidence="1">
    <location>
        <begin position="145"/>
        <end position="159"/>
    </location>
</feature>
<organism evidence="3 4">
    <name type="scientific">Nocardioides endophyticus</name>
    <dbReference type="NCBI Taxonomy" id="1353775"/>
    <lineage>
        <taxon>Bacteria</taxon>
        <taxon>Bacillati</taxon>
        <taxon>Actinomycetota</taxon>
        <taxon>Actinomycetes</taxon>
        <taxon>Propionibacteriales</taxon>
        <taxon>Nocardioidaceae</taxon>
        <taxon>Nocardioides</taxon>
    </lineage>
</organism>